<dbReference type="InterPro" id="IPR000644">
    <property type="entry name" value="CBS_dom"/>
</dbReference>
<dbReference type="InterPro" id="IPR025662">
    <property type="entry name" value="Sigma_54_int_dom_ATP-bd_1"/>
</dbReference>
<evidence type="ECO:0000256" key="3">
    <source>
        <dbReference type="ARBA" id="ARBA00023015"/>
    </source>
</evidence>
<feature type="domain" description="PAS" evidence="7">
    <location>
        <begin position="246"/>
        <end position="301"/>
    </location>
</feature>
<dbReference type="CDD" id="cd00009">
    <property type="entry name" value="AAA"/>
    <property type="match status" value="1"/>
</dbReference>
<dbReference type="InterPro" id="IPR058031">
    <property type="entry name" value="AAA_lid_NorR"/>
</dbReference>
<feature type="domain" description="Sigma-54 factor interaction" evidence="6">
    <location>
        <begin position="377"/>
        <end position="607"/>
    </location>
</feature>
<keyword evidence="5" id="KW-0129">CBS domain</keyword>
<dbReference type="Proteomes" id="UP000007721">
    <property type="component" value="Chromosome"/>
</dbReference>
<dbReference type="AlphaFoldDB" id="B9M8I7"/>
<dbReference type="eggNOG" id="COG3829">
    <property type="taxonomic scope" value="Bacteria"/>
</dbReference>
<dbReference type="SMART" id="SM00116">
    <property type="entry name" value="CBS"/>
    <property type="match status" value="1"/>
</dbReference>
<name>B9M8I7_GEODF</name>
<keyword evidence="4" id="KW-0804">Transcription</keyword>
<gene>
    <name evidence="9" type="ordered locus">Geob_0148</name>
</gene>
<feature type="domain" description="CBS" evidence="8">
    <location>
        <begin position="7"/>
        <end position="63"/>
    </location>
</feature>
<dbReference type="GO" id="GO:0043565">
    <property type="term" value="F:sequence-specific DNA binding"/>
    <property type="evidence" value="ECO:0007669"/>
    <property type="project" value="InterPro"/>
</dbReference>
<dbReference type="KEGG" id="geo:Geob_0148"/>
<evidence type="ECO:0000256" key="4">
    <source>
        <dbReference type="ARBA" id="ARBA00023163"/>
    </source>
</evidence>
<dbReference type="SUPFAM" id="SSF52540">
    <property type="entry name" value="P-loop containing nucleoside triphosphate hydrolases"/>
    <property type="match status" value="1"/>
</dbReference>
<proteinExistence type="predicted"/>
<dbReference type="PANTHER" id="PTHR32071">
    <property type="entry name" value="TRANSCRIPTIONAL REGULATORY PROTEIN"/>
    <property type="match status" value="1"/>
</dbReference>
<dbReference type="Pfam" id="PF00571">
    <property type="entry name" value="CBS"/>
    <property type="match status" value="1"/>
</dbReference>
<dbReference type="SMART" id="SM00382">
    <property type="entry name" value="AAA"/>
    <property type="match status" value="1"/>
</dbReference>
<sequence>MRVSEIMLATRVQIRPGDTIRRAVELLQSSRLNGVPVVDDQGKLIGYFSKSHLYDCLLQSVDIDSTIEKHYIREVVSACEDTTYDSLEALSQWLQSCRVGQTIVVNRENEPIGVATQAGTVLELLDRTDYLFRELSGVIENVPAGILATSDTGMVTMANQYAKNILGGVQSGRYIGDYLQELERDFSPVISGNWMLPRKIEHNALKLIATAVPIYQNMKNKGVIFVIQDMTDVEGVAHELETVKELKMTLETVLEVAYEGVAVLDEAGMITLVNARFCNKIGKPKDNIIGENINRFIPLSHNQMPLSVLEINAKPCVVSTLPITKEGNTKGFVVKIYEDLDNLADIVQQINRINMQLNYYKNELYKVNGTSYTVGSIVCRDERIATLKSQVLQVGRSNSTVLITGESGTGKELFAHSIHNASNRRKEPFIKVNCSAIPGELAEAELFGYEDGAFTGARKQGKPGKFELADCGTIFLDEIGDMPLALQSKLLRVIQDKEIERVGGVKARKVDVRIIAATNRDLKRMVTEGTFREDLYFRINVVELKIPPLRDRRKDIPLLADTFIRKYNNQLGRRVEGITEAALEALTRYDWPGNIRELENIIERMLNYRESGLIELQDLPEEIVGRPGGMAAKATQTLAVMEMETIQAALAEAGGNKSKAARLLGISRSKLYEKLGSD</sequence>
<dbReference type="SUPFAM" id="SSF46689">
    <property type="entry name" value="Homeodomain-like"/>
    <property type="match status" value="1"/>
</dbReference>
<dbReference type="GO" id="GO:0005524">
    <property type="term" value="F:ATP binding"/>
    <property type="evidence" value="ECO:0007669"/>
    <property type="project" value="UniProtKB-KW"/>
</dbReference>
<dbReference type="InterPro" id="IPR035965">
    <property type="entry name" value="PAS-like_dom_sf"/>
</dbReference>
<evidence type="ECO:0000313" key="9">
    <source>
        <dbReference type="EMBL" id="ACM18522.1"/>
    </source>
</evidence>
<dbReference type="InterPro" id="IPR027417">
    <property type="entry name" value="P-loop_NTPase"/>
</dbReference>
<dbReference type="EMBL" id="CP001390">
    <property type="protein sequence ID" value="ACM18522.1"/>
    <property type="molecule type" value="Genomic_DNA"/>
</dbReference>
<dbReference type="Gene3D" id="3.40.50.300">
    <property type="entry name" value="P-loop containing nucleotide triphosphate hydrolases"/>
    <property type="match status" value="1"/>
</dbReference>
<evidence type="ECO:0000259" key="8">
    <source>
        <dbReference type="PROSITE" id="PS51371"/>
    </source>
</evidence>
<dbReference type="PROSITE" id="PS51371">
    <property type="entry name" value="CBS"/>
    <property type="match status" value="1"/>
</dbReference>
<dbReference type="InterPro" id="IPR003593">
    <property type="entry name" value="AAA+_ATPase"/>
</dbReference>
<dbReference type="SMART" id="SM00091">
    <property type="entry name" value="PAS"/>
    <property type="match status" value="2"/>
</dbReference>
<reference evidence="9 10" key="1">
    <citation type="submission" date="2009-01" db="EMBL/GenBank/DDBJ databases">
        <title>Complete sequence of Geobacter sp. FRC-32.</title>
        <authorList>
            <consortium name="US DOE Joint Genome Institute"/>
            <person name="Lucas S."/>
            <person name="Copeland A."/>
            <person name="Lapidus A."/>
            <person name="Glavina del Rio T."/>
            <person name="Dalin E."/>
            <person name="Tice H."/>
            <person name="Bruce D."/>
            <person name="Goodwin L."/>
            <person name="Pitluck S."/>
            <person name="Saunders E."/>
            <person name="Brettin T."/>
            <person name="Detter J.C."/>
            <person name="Han C."/>
            <person name="Larimer F."/>
            <person name="Land M."/>
            <person name="Hauser L."/>
            <person name="Kyrpides N."/>
            <person name="Ovchinnikova G."/>
            <person name="Kostka J."/>
            <person name="Richardson P."/>
        </authorList>
    </citation>
    <scope>NUCLEOTIDE SEQUENCE [LARGE SCALE GENOMIC DNA]</scope>
    <source>
        <strain evidence="10">DSM 22248 / JCM 15807 / FRC-32</strain>
    </source>
</reference>
<dbReference type="InterPro" id="IPR002078">
    <property type="entry name" value="Sigma_54_int"/>
</dbReference>
<dbReference type="Gene3D" id="3.30.450.20">
    <property type="entry name" value="PAS domain"/>
    <property type="match status" value="2"/>
</dbReference>
<keyword evidence="3" id="KW-0805">Transcription regulation</keyword>
<keyword evidence="10" id="KW-1185">Reference proteome</keyword>
<dbReference type="OrthoDB" id="9814761at2"/>
<dbReference type="Gene3D" id="3.10.580.10">
    <property type="entry name" value="CBS-domain"/>
    <property type="match status" value="1"/>
</dbReference>
<dbReference type="PROSITE" id="PS50112">
    <property type="entry name" value="PAS"/>
    <property type="match status" value="1"/>
</dbReference>
<dbReference type="Pfam" id="PF00158">
    <property type="entry name" value="Sigma54_activat"/>
    <property type="match status" value="1"/>
</dbReference>
<evidence type="ECO:0000256" key="2">
    <source>
        <dbReference type="ARBA" id="ARBA00022840"/>
    </source>
</evidence>
<dbReference type="InterPro" id="IPR046342">
    <property type="entry name" value="CBS_dom_sf"/>
</dbReference>
<evidence type="ECO:0000313" key="10">
    <source>
        <dbReference type="Proteomes" id="UP000007721"/>
    </source>
</evidence>
<dbReference type="Pfam" id="PF25601">
    <property type="entry name" value="AAA_lid_14"/>
    <property type="match status" value="1"/>
</dbReference>
<dbReference type="SUPFAM" id="SSF54631">
    <property type="entry name" value="CBS-domain pair"/>
    <property type="match status" value="1"/>
</dbReference>
<dbReference type="PROSITE" id="PS50045">
    <property type="entry name" value="SIGMA54_INTERACT_4"/>
    <property type="match status" value="1"/>
</dbReference>
<accession>B9M8I7</accession>
<dbReference type="STRING" id="316067.Geob_0148"/>
<dbReference type="SUPFAM" id="SSF55785">
    <property type="entry name" value="PYP-like sensor domain (PAS domain)"/>
    <property type="match status" value="1"/>
</dbReference>
<evidence type="ECO:0000259" key="6">
    <source>
        <dbReference type="PROSITE" id="PS50045"/>
    </source>
</evidence>
<dbReference type="Pfam" id="PF13188">
    <property type="entry name" value="PAS_8"/>
    <property type="match status" value="2"/>
</dbReference>
<dbReference type="GO" id="GO:0006355">
    <property type="term" value="P:regulation of DNA-templated transcription"/>
    <property type="evidence" value="ECO:0007669"/>
    <property type="project" value="InterPro"/>
</dbReference>
<dbReference type="Gene3D" id="1.10.10.60">
    <property type="entry name" value="Homeodomain-like"/>
    <property type="match status" value="1"/>
</dbReference>
<dbReference type="Gene3D" id="1.10.8.60">
    <property type="match status" value="1"/>
</dbReference>
<dbReference type="PANTHER" id="PTHR32071:SF57">
    <property type="entry name" value="C4-DICARBOXYLATE TRANSPORT TRANSCRIPTIONAL REGULATORY PROTEIN DCTD"/>
    <property type="match status" value="1"/>
</dbReference>
<evidence type="ECO:0000259" key="7">
    <source>
        <dbReference type="PROSITE" id="PS50112"/>
    </source>
</evidence>
<dbReference type="PRINTS" id="PR01590">
    <property type="entry name" value="HTHFIS"/>
</dbReference>
<dbReference type="HOGENOM" id="CLU_000445_8_1_7"/>
<dbReference type="Pfam" id="PF02954">
    <property type="entry name" value="HTH_8"/>
    <property type="match status" value="1"/>
</dbReference>
<dbReference type="InterPro" id="IPR000014">
    <property type="entry name" value="PAS"/>
</dbReference>
<dbReference type="PROSITE" id="PS00688">
    <property type="entry name" value="SIGMA54_INTERACT_3"/>
    <property type="match status" value="1"/>
</dbReference>
<dbReference type="PROSITE" id="PS00675">
    <property type="entry name" value="SIGMA54_INTERACT_1"/>
    <property type="match status" value="1"/>
</dbReference>
<dbReference type="FunFam" id="3.40.50.300:FF:000006">
    <property type="entry name" value="DNA-binding transcriptional regulator NtrC"/>
    <property type="match status" value="1"/>
</dbReference>
<dbReference type="RefSeq" id="WP_012645251.1">
    <property type="nucleotide sequence ID" value="NC_011979.1"/>
</dbReference>
<keyword evidence="1" id="KW-0547">Nucleotide-binding</keyword>
<evidence type="ECO:0000256" key="5">
    <source>
        <dbReference type="PROSITE-ProRule" id="PRU00703"/>
    </source>
</evidence>
<dbReference type="InterPro" id="IPR025944">
    <property type="entry name" value="Sigma_54_int_dom_CS"/>
</dbReference>
<protein>
    <submittedName>
        <fullName evidence="9">Sigma-54-dependent sensor transcriptional regulator, CBS_pair and PAS domain-containing</fullName>
    </submittedName>
</protein>
<dbReference type="InterPro" id="IPR002197">
    <property type="entry name" value="HTH_Fis"/>
</dbReference>
<organism evidence="9 10">
    <name type="scientific">Geotalea daltonii (strain DSM 22248 / JCM 15807 / FRC-32)</name>
    <name type="common">Geobacter daltonii</name>
    <dbReference type="NCBI Taxonomy" id="316067"/>
    <lineage>
        <taxon>Bacteria</taxon>
        <taxon>Pseudomonadati</taxon>
        <taxon>Thermodesulfobacteriota</taxon>
        <taxon>Desulfuromonadia</taxon>
        <taxon>Geobacterales</taxon>
        <taxon>Geobacteraceae</taxon>
        <taxon>Geotalea</taxon>
    </lineage>
</organism>
<keyword evidence="2" id="KW-0067">ATP-binding</keyword>
<evidence type="ECO:0000256" key="1">
    <source>
        <dbReference type="ARBA" id="ARBA00022741"/>
    </source>
</evidence>
<dbReference type="InterPro" id="IPR009057">
    <property type="entry name" value="Homeodomain-like_sf"/>
</dbReference>